<keyword evidence="1" id="KW-0472">Membrane</keyword>
<evidence type="ECO:0000256" key="1">
    <source>
        <dbReference type="SAM" id="Phobius"/>
    </source>
</evidence>
<keyword evidence="3" id="KW-1185">Reference proteome</keyword>
<feature type="transmembrane region" description="Helical" evidence="1">
    <location>
        <begin position="7"/>
        <end position="27"/>
    </location>
</feature>
<dbReference type="RefSeq" id="WP_163949830.1">
    <property type="nucleotide sequence ID" value="NZ_JAAFZH010000006.1"/>
</dbReference>
<feature type="transmembrane region" description="Helical" evidence="1">
    <location>
        <begin position="39"/>
        <end position="59"/>
    </location>
</feature>
<protein>
    <submittedName>
        <fullName evidence="2">Uncharacterized protein</fullName>
    </submittedName>
</protein>
<organism evidence="2 3">
    <name type="scientific">Spirosoma terrae</name>
    <dbReference type="NCBI Taxonomy" id="1968276"/>
    <lineage>
        <taxon>Bacteria</taxon>
        <taxon>Pseudomonadati</taxon>
        <taxon>Bacteroidota</taxon>
        <taxon>Cytophagia</taxon>
        <taxon>Cytophagales</taxon>
        <taxon>Cytophagaceae</taxon>
        <taxon>Spirosoma</taxon>
    </lineage>
</organism>
<accession>A0A6L9LBN0</accession>
<proteinExistence type="predicted"/>
<dbReference type="Proteomes" id="UP000474175">
    <property type="component" value="Unassembled WGS sequence"/>
</dbReference>
<dbReference type="AlphaFoldDB" id="A0A6L9LBN0"/>
<keyword evidence="1" id="KW-1133">Transmembrane helix</keyword>
<evidence type="ECO:0000313" key="3">
    <source>
        <dbReference type="Proteomes" id="UP000474175"/>
    </source>
</evidence>
<sequence>MDNILGTFTGFAVGFVSFLFLFKLLILDHTAPSDELAPGVVVLTAMFTGLGFAFVGYTLQNYWKSKRL</sequence>
<dbReference type="EMBL" id="JAAFZH010000006">
    <property type="protein sequence ID" value="NDU96213.1"/>
    <property type="molecule type" value="Genomic_DNA"/>
</dbReference>
<reference evidence="2 3" key="1">
    <citation type="submission" date="2020-02" db="EMBL/GenBank/DDBJ databases">
        <title>Draft genome sequence of two Spirosoma agri KCTC 52727 and Spirosoma terrae KCTC 52035.</title>
        <authorList>
            <person name="Rojas J."/>
            <person name="Ambika Manirajan B."/>
            <person name="Suarez C."/>
            <person name="Ratering S."/>
            <person name="Schnell S."/>
        </authorList>
    </citation>
    <scope>NUCLEOTIDE SEQUENCE [LARGE SCALE GENOMIC DNA]</scope>
    <source>
        <strain evidence="2 3">KCTC 52035</strain>
    </source>
</reference>
<evidence type="ECO:0000313" key="2">
    <source>
        <dbReference type="EMBL" id="NDU96213.1"/>
    </source>
</evidence>
<comment type="caution">
    <text evidence="2">The sequence shown here is derived from an EMBL/GenBank/DDBJ whole genome shotgun (WGS) entry which is preliminary data.</text>
</comment>
<gene>
    <name evidence="2" type="ORF">GK108_15130</name>
</gene>
<name>A0A6L9LBN0_9BACT</name>
<keyword evidence="1" id="KW-0812">Transmembrane</keyword>